<proteinExistence type="inferred from homology"/>
<feature type="binding site" evidence="2">
    <location>
        <begin position="24"/>
        <end position="31"/>
    </location>
    <ligand>
        <name>substrate</name>
    </ligand>
</feature>
<evidence type="ECO:0000256" key="2">
    <source>
        <dbReference type="PIRSR" id="PIRSR613078-2"/>
    </source>
</evidence>
<dbReference type="SMART" id="SM00855">
    <property type="entry name" value="PGAM"/>
    <property type="match status" value="1"/>
</dbReference>
<keyword evidence="4" id="KW-1185">Reference proteome</keyword>
<dbReference type="InterPro" id="IPR013078">
    <property type="entry name" value="His_Pase_superF_clade-1"/>
</dbReference>
<dbReference type="CDD" id="cd07067">
    <property type="entry name" value="HP_PGM_like"/>
    <property type="match status" value="1"/>
</dbReference>
<reference evidence="3" key="1">
    <citation type="submission" date="2020-01" db="EMBL/GenBank/DDBJ databases">
        <title>Genome sequence of Kobresia littledalei, the first chromosome-level genome in the family Cyperaceae.</title>
        <authorList>
            <person name="Qu G."/>
        </authorList>
    </citation>
    <scope>NUCLEOTIDE SEQUENCE</scope>
    <source>
        <strain evidence="3">C.B.Clarke</strain>
        <tissue evidence="3">Leaf</tissue>
    </source>
</reference>
<dbReference type="GO" id="GO:0005829">
    <property type="term" value="C:cytosol"/>
    <property type="evidence" value="ECO:0007669"/>
    <property type="project" value="TreeGrafter"/>
</dbReference>
<evidence type="ECO:0000313" key="3">
    <source>
        <dbReference type="EMBL" id="KAF3339444.1"/>
    </source>
</evidence>
<feature type="binding site" evidence="2">
    <location>
        <position position="75"/>
    </location>
    <ligand>
        <name>substrate</name>
    </ligand>
</feature>
<dbReference type="InterPro" id="IPR029033">
    <property type="entry name" value="His_PPase_superfam"/>
</dbReference>
<dbReference type="PROSITE" id="PS00175">
    <property type="entry name" value="PG_MUTASE"/>
    <property type="match status" value="1"/>
</dbReference>
<dbReference type="SUPFAM" id="SSF53254">
    <property type="entry name" value="Phosphoglycerate mutase-like"/>
    <property type="match status" value="1"/>
</dbReference>
<dbReference type="Gene3D" id="3.40.50.1240">
    <property type="entry name" value="Phosphoglycerate mutase-like"/>
    <property type="match status" value="2"/>
</dbReference>
<comment type="similarity">
    <text evidence="1">Belongs to the phosphoglycerate mutase family.</text>
</comment>
<dbReference type="InterPro" id="IPR050275">
    <property type="entry name" value="PGM_Phosphatase"/>
</dbReference>
<comment type="caution">
    <text evidence="3">The sequence shown here is derived from an EMBL/GenBank/DDBJ whole genome shotgun (WGS) entry which is preliminary data.</text>
</comment>
<dbReference type="PANTHER" id="PTHR48100">
    <property type="entry name" value="BROAD-SPECIFICITY PHOSPHATASE YOR283W-RELATED"/>
    <property type="match status" value="1"/>
</dbReference>
<dbReference type="InterPro" id="IPR001345">
    <property type="entry name" value="PG/BPGM_mutase_AS"/>
</dbReference>
<protein>
    <submittedName>
        <fullName evidence="3">Phosphoglycerate mutase-like protein 4</fullName>
    </submittedName>
</protein>
<gene>
    <name evidence="3" type="ORF">FCM35_KLT16915</name>
</gene>
<dbReference type="EMBL" id="SWLB01000004">
    <property type="protein sequence ID" value="KAF3339444.1"/>
    <property type="molecule type" value="Genomic_DNA"/>
</dbReference>
<organism evidence="3 4">
    <name type="scientific">Carex littledalei</name>
    <dbReference type="NCBI Taxonomy" id="544730"/>
    <lineage>
        <taxon>Eukaryota</taxon>
        <taxon>Viridiplantae</taxon>
        <taxon>Streptophyta</taxon>
        <taxon>Embryophyta</taxon>
        <taxon>Tracheophyta</taxon>
        <taxon>Spermatophyta</taxon>
        <taxon>Magnoliopsida</taxon>
        <taxon>Liliopsida</taxon>
        <taxon>Poales</taxon>
        <taxon>Cyperaceae</taxon>
        <taxon>Cyperoideae</taxon>
        <taxon>Cariceae</taxon>
        <taxon>Carex</taxon>
        <taxon>Carex subgen. Euthyceras</taxon>
    </lineage>
</organism>
<dbReference type="Proteomes" id="UP000623129">
    <property type="component" value="Unassembled WGS sequence"/>
</dbReference>
<evidence type="ECO:0000313" key="4">
    <source>
        <dbReference type="Proteomes" id="UP000623129"/>
    </source>
</evidence>
<sequence length="190" mass="20497">MSSSGATKEEMDIPEGYAEIVVVRHGETSCNASQILQGQLDSELNETGRQQAAMVASRLSKESKFSAIYSSDLKRAAETAQMIANQCDLKGGGESLDQLHERCVSSFQKIASQHRGERVIVVSHGGFMIELHSEAAPNRKLEGKIKNTSVNVILISASNNHWFIKKWGDTSHLPGIGALHSGFGGDKTSA</sequence>
<dbReference type="GO" id="GO:0016791">
    <property type="term" value="F:phosphatase activity"/>
    <property type="evidence" value="ECO:0007669"/>
    <property type="project" value="TreeGrafter"/>
</dbReference>
<evidence type="ECO:0000256" key="1">
    <source>
        <dbReference type="ARBA" id="ARBA00038362"/>
    </source>
</evidence>
<dbReference type="OrthoDB" id="354304at2759"/>
<name>A0A833RDS6_9POAL</name>
<dbReference type="AlphaFoldDB" id="A0A833RDS6"/>
<dbReference type="PANTHER" id="PTHR48100:SF34">
    <property type="entry name" value="PHOSPHOGLYCERATE MUTASE-LIKE PROTEIN 4"/>
    <property type="match status" value="1"/>
</dbReference>
<accession>A0A833RDS6</accession>
<dbReference type="Pfam" id="PF00300">
    <property type="entry name" value="His_Phos_1"/>
    <property type="match status" value="2"/>
</dbReference>
<dbReference type="FunFam" id="3.40.50.1240:FF:000137">
    <property type="match status" value="1"/>
</dbReference>